<reference evidence="1 2" key="1">
    <citation type="journal article" date="2014" name="Int. J. Syst. Evol. Microbiol.">
        <title>Complete genome sequence of Corynebacterium casei LMG S-19264T (=DSM 44701T), isolated from a smear-ripened cheese.</title>
        <authorList>
            <consortium name="US DOE Joint Genome Institute (JGI-PGF)"/>
            <person name="Walter F."/>
            <person name="Albersmeier A."/>
            <person name="Kalinowski J."/>
            <person name="Ruckert C."/>
        </authorList>
    </citation>
    <scope>NUCLEOTIDE SEQUENCE [LARGE SCALE GENOMIC DNA]</scope>
    <source>
        <strain evidence="1 2">NBRC 112785</strain>
    </source>
</reference>
<dbReference type="PANTHER" id="PTHR38605:SF1">
    <property type="entry name" value="ATPASE"/>
    <property type="match status" value="1"/>
</dbReference>
<dbReference type="RefSeq" id="WP_095498296.1">
    <property type="nucleotide sequence ID" value="NZ_BSPO01000003.1"/>
</dbReference>
<gene>
    <name evidence="1" type="primary">ycjX</name>
    <name evidence="1" type="ORF">GCM10007894_21880</name>
</gene>
<dbReference type="AlphaFoldDB" id="A0AA37TU19"/>
<organism evidence="1 2">
    <name type="scientific">Paraferrimonas haliotis</name>
    <dbReference type="NCBI Taxonomy" id="2013866"/>
    <lineage>
        <taxon>Bacteria</taxon>
        <taxon>Pseudomonadati</taxon>
        <taxon>Pseudomonadota</taxon>
        <taxon>Gammaproteobacteria</taxon>
        <taxon>Alteromonadales</taxon>
        <taxon>Ferrimonadaceae</taxon>
        <taxon>Paraferrimonas</taxon>
    </lineage>
</organism>
<name>A0AA37TU19_9GAMM</name>
<protein>
    <submittedName>
        <fullName evidence="1">ATPase</fullName>
    </submittedName>
</protein>
<keyword evidence="2" id="KW-1185">Reference proteome</keyword>
<dbReference type="PIRSF" id="PIRSF019381">
    <property type="entry name" value="YcjX"/>
    <property type="match status" value="1"/>
</dbReference>
<accession>A0AA37TU19</accession>
<dbReference type="PANTHER" id="PTHR38605">
    <property type="entry name" value="ATPASE-RELATED"/>
    <property type="match status" value="1"/>
</dbReference>
<dbReference type="Pfam" id="PF04317">
    <property type="entry name" value="DUF463"/>
    <property type="match status" value="1"/>
</dbReference>
<comment type="caution">
    <text evidence="1">The sequence shown here is derived from an EMBL/GenBank/DDBJ whole genome shotgun (WGS) entry which is preliminary data.</text>
</comment>
<dbReference type="EMBL" id="BSPO01000003">
    <property type="protein sequence ID" value="GLS84211.1"/>
    <property type="molecule type" value="Genomic_DNA"/>
</dbReference>
<proteinExistence type="predicted"/>
<dbReference type="CDD" id="cd02019">
    <property type="entry name" value="NK"/>
    <property type="match status" value="1"/>
</dbReference>
<dbReference type="SUPFAM" id="SSF52540">
    <property type="entry name" value="P-loop containing nucleoside triphosphate hydrolases"/>
    <property type="match status" value="1"/>
</dbReference>
<dbReference type="InterPro" id="IPR007413">
    <property type="entry name" value="YcjX-like"/>
</dbReference>
<evidence type="ECO:0000313" key="1">
    <source>
        <dbReference type="EMBL" id="GLS84211.1"/>
    </source>
</evidence>
<evidence type="ECO:0000313" key="2">
    <source>
        <dbReference type="Proteomes" id="UP001157439"/>
    </source>
</evidence>
<dbReference type="Proteomes" id="UP001157439">
    <property type="component" value="Unassembled WGS sequence"/>
</dbReference>
<sequence>MNTDKWLKRIASTSQQLAIRSLNSNVKLSVTGLSGAGKTTFVTGLVNQLLNASPSRLPLWDVAREGRLISVKQEPQPDFDVASFDYQGALQKLTNTPPQWPESTRNISQIRLAIKYRSNHPLWSALAKEQTLYLDITDYPGEWLLDLPMLNMDYRQWSLSMAQVLELSEPYAVSAFKTKLAGAAEQNASSDHELAQLSAKYRELLLTLKQDKGLSYLQPGRLLLPGELEGTPLVSFFPWLLEHPSVDDRNDALLYQKLETRYKRYRSEVVKRFYSDHFSHFDRQLVLVDCLSPLAKGQSEMQDTVKALTEIMQHFDYGERHWLKQIFIPKIDKLVIAASKADHVTYDQRHTLLALLDGMLIQSKQNALLKGSGVYTQVLASIRASEDAKVKHKGQTLSVIKGRPEGDELRNVFPGALPTNWQDQGFWQQGQFDFLQLQPQPLDNGKAEQLGIDALLQQLLGDKLI</sequence>
<dbReference type="InterPro" id="IPR027417">
    <property type="entry name" value="P-loop_NTPase"/>
</dbReference>